<comment type="similarity">
    <text evidence="1">Belongs to the UDP-glycosyltransferase family.</text>
</comment>
<organism evidence="4 5">
    <name type="scientific">Kingdonia uniflora</name>
    <dbReference type="NCBI Taxonomy" id="39325"/>
    <lineage>
        <taxon>Eukaryota</taxon>
        <taxon>Viridiplantae</taxon>
        <taxon>Streptophyta</taxon>
        <taxon>Embryophyta</taxon>
        <taxon>Tracheophyta</taxon>
        <taxon>Spermatophyta</taxon>
        <taxon>Magnoliopsida</taxon>
        <taxon>Ranunculales</taxon>
        <taxon>Circaeasteraceae</taxon>
        <taxon>Kingdonia</taxon>
    </lineage>
</organism>
<evidence type="ECO:0000313" key="4">
    <source>
        <dbReference type="EMBL" id="KAF6166202.1"/>
    </source>
</evidence>
<evidence type="ECO:0000256" key="2">
    <source>
        <dbReference type="ARBA" id="ARBA00022679"/>
    </source>
</evidence>
<sequence length="648" mass="69824">MSGSATESGWGSWIGPGLGSLAGPGPDLVVESGLGSLVGPGLDRVVESGSGSFDGPGLDSMAEPGLVIPFGFVSGPVASFDITKNFWPMDGKTLVTLFQKLSLFLQMPNVRVPTSLHRPNGTTMPAVIPSTSSIPPQSHTHTVVVENPMSVDEHGKLGHLFPSIELCKLLSDVSNYKVTIVIPSSLASMIPHSDQLFETAELTQEGSDSVHDHDHGNMAQPFEDLVSRLSNRPGPPVCAIVDIMINWTKETCQKYKIPTFSFFTSSACSAAMELGLWKLGLKSLEPGKVYTLPGLPLDMWVTSADLAHQGPPPPGPHSLDHPGGHLPRPPHHHGGGPPPLGPPHRPGGGLPPPGPPPTPGGQPPWLVETQDSVAFLINTCADLERMFIDYVAKEMGKPVWGVGPLLPEQYWRSTDSLVHDEEIRSKRESNVREDEVKDWLDSKPYRSVIYVSFGTEVGPTEEELAELAMSLEESKRPFIWVTQSHRGGPGSDIRPQGAGDLLSHSLVDQNNGEGLVIRGWAPQLLILSHQSTAGFISHCGWNSTLEAIGRGVPLLTWPIRGDQHHNAKLVVSHLMIGLTMRAESDQGIEPVKKVDILRGIEKLATNNEIKNQATLLQSIFVHGFPASSIASLDAISDFISKQQFTSCN</sequence>
<keyword evidence="5" id="KW-1185">Reference proteome</keyword>
<reference evidence="4 5" key="1">
    <citation type="journal article" date="2020" name="IScience">
        <title>Genome Sequencing of the Endangered Kingdonia uniflora (Circaeasteraceae, Ranunculales) Reveals Potential Mechanisms of Evolutionary Specialization.</title>
        <authorList>
            <person name="Sun Y."/>
            <person name="Deng T."/>
            <person name="Zhang A."/>
            <person name="Moore M.J."/>
            <person name="Landis J.B."/>
            <person name="Lin N."/>
            <person name="Zhang H."/>
            <person name="Zhang X."/>
            <person name="Huang J."/>
            <person name="Zhang X."/>
            <person name="Sun H."/>
            <person name="Wang H."/>
        </authorList>
    </citation>
    <scope>NUCLEOTIDE SEQUENCE [LARGE SCALE GENOMIC DNA]</scope>
    <source>
        <strain evidence="4">TB1705</strain>
        <tissue evidence="4">Leaf</tissue>
    </source>
</reference>
<protein>
    <recommendedName>
        <fullName evidence="6">Glycosyltransferase</fullName>
    </recommendedName>
</protein>
<evidence type="ECO:0008006" key="6">
    <source>
        <dbReference type="Google" id="ProtNLM"/>
    </source>
</evidence>
<dbReference type="AlphaFoldDB" id="A0A7J7NGU8"/>
<dbReference type="CDD" id="cd03784">
    <property type="entry name" value="GT1_Gtf-like"/>
    <property type="match status" value="1"/>
</dbReference>
<comment type="caution">
    <text evidence="4">The sequence shown here is derived from an EMBL/GenBank/DDBJ whole genome shotgun (WGS) entry which is preliminary data.</text>
</comment>
<dbReference type="Gene3D" id="3.40.50.2000">
    <property type="entry name" value="Glycogen Phosphorylase B"/>
    <property type="match status" value="3"/>
</dbReference>
<keyword evidence="2" id="KW-0808">Transferase</keyword>
<dbReference type="SUPFAM" id="SSF53756">
    <property type="entry name" value="UDP-Glycosyltransferase/glycogen phosphorylase"/>
    <property type="match status" value="1"/>
</dbReference>
<name>A0A7J7NGU8_9MAGN</name>
<dbReference type="InterPro" id="IPR035595">
    <property type="entry name" value="UDP_glycos_trans_CS"/>
</dbReference>
<proteinExistence type="inferred from homology"/>
<dbReference type="Pfam" id="PF00201">
    <property type="entry name" value="UDPGT"/>
    <property type="match status" value="1"/>
</dbReference>
<dbReference type="GO" id="GO:0035251">
    <property type="term" value="F:UDP-glucosyltransferase activity"/>
    <property type="evidence" value="ECO:0007669"/>
    <property type="project" value="TreeGrafter"/>
</dbReference>
<feature type="compositionally biased region" description="Pro residues" evidence="3">
    <location>
        <begin position="336"/>
        <end position="362"/>
    </location>
</feature>
<dbReference type="PANTHER" id="PTHR48047:SF131">
    <property type="entry name" value="GLYCOSYLTRANSFERASE"/>
    <property type="match status" value="1"/>
</dbReference>
<dbReference type="OrthoDB" id="5835829at2759"/>
<gene>
    <name evidence="4" type="ORF">GIB67_023912</name>
</gene>
<dbReference type="EMBL" id="JACGCM010000811">
    <property type="protein sequence ID" value="KAF6166202.1"/>
    <property type="molecule type" value="Genomic_DNA"/>
</dbReference>
<feature type="region of interest" description="Disordered" evidence="3">
    <location>
        <begin position="305"/>
        <end position="366"/>
    </location>
</feature>
<dbReference type="Proteomes" id="UP000541444">
    <property type="component" value="Unassembled WGS sequence"/>
</dbReference>
<evidence type="ECO:0000313" key="5">
    <source>
        <dbReference type="Proteomes" id="UP000541444"/>
    </source>
</evidence>
<dbReference type="PANTHER" id="PTHR48047">
    <property type="entry name" value="GLYCOSYLTRANSFERASE"/>
    <property type="match status" value="1"/>
</dbReference>
<evidence type="ECO:0000256" key="1">
    <source>
        <dbReference type="ARBA" id="ARBA00009995"/>
    </source>
</evidence>
<dbReference type="InterPro" id="IPR002213">
    <property type="entry name" value="UDP_glucos_trans"/>
</dbReference>
<evidence type="ECO:0000256" key="3">
    <source>
        <dbReference type="SAM" id="MobiDB-lite"/>
    </source>
</evidence>
<accession>A0A7J7NGU8</accession>
<dbReference type="FunFam" id="3.40.50.2000:FF:000060">
    <property type="entry name" value="Glycosyltransferase"/>
    <property type="match status" value="1"/>
</dbReference>
<dbReference type="PROSITE" id="PS00375">
    <property type="entry name" value="UDPGT"/>
    <property type="match status" value="1"/>
</dbReference>